<evidence type="ECO:0000313" key="3">
    <source>
        <dbReference type="EMBL" id="KAG1804831.1"/>
    </source>
</evidence>
<keyword evidence="2" id="KW-0472">Membrane</keyword>
<feature type="transmembrane region" description="Helical" evidence="2">
    <location>
        <begin position="573"/>
        <end position="591"/>
    </location>
</feature>
<feature type="compositionally biased region" description="Basic residues" evidence="1">
    <location>
        <begin position="155"/>
        <end position="164"/>
    </location>
</feature>
<accession>A0A9P7DWM6</accession>
<reference evidence="3" key="1">
    <citation type="journal article" date="2020" name="New Phytol.">
        <title>Comparative genomics reveals dynamic genome evolution in host specialist ectomycorrhizal fungi.</title>
        <authorList>
            <person name="Lofgren L.A."/>
            <person name="Nguyen N.H."/>
            <person name="Vilgalys R."/>
            <person name="Ruytinx J."/>
            <person name="Liao H.L."/>
            <person name="Branco S."/>
            <person name="Kuo A."/>
            <person name="LaButti K."/>
            <person name="Lipzen A."/>
            <person name="Andreopoulos W."/>
            <person name="Pangilinan J."/>
            <person name="Riley R."/>
            <person name="Hundley H."/>
            <person name="Na H."/>
            <person name="Barry K."/>
            <person name="Grigoriev I.V."/>
            <person name="Stajich J.E."/>
            <person name="Kennedy P.G."/>
        </authorList>
    </citation>
    <scope>NUCLEOTIDE SEQUENCE</scope>
    <source>
        <strain evidence="3">S12</strain>
    </source>
</reference>
<evidence type="ECO:0000256" key="2">
    <source>
        <dbReference type="SAM" id="Phobius"/>
    </source>
</evidence>
<comment type="caution">
    <text evidence="3">The sequence shown here is derived from an EMBL/GenBank/DDBJ whole genome shotgun (WGS) entry which is preliminary data.</text>
</comment>
<proteinExistence type="predicted"/>
<organism evidence="3 4">
    <name type="scientific">Suillus plorans</name>
    <dbReference type="NCBI Taxonomy" id="116603"/>
    <lineage>
        <taxon>Eukaryota</taxon>
        <taxon>Fungi</taxon>
        <taxon>Dikarya</taxon>
        <taxon>Basidiomycota</taxon>
        <taxon>Agaricomycotina</taxon>
        <taxon>Agaricomycetes</taxon>
        <taxon>Agaricomycetidae</taxon>
        <taxon>Boletales</taxon>
        <taxon>Suillineae</taxon>
        <taxon>Suillaceae</taxon>
        <taxon>Suillus</taxon>
    </lineage>
</organism>
<feature type="transmembrane region" description="Helical" evidence="2">
    <location>
        <begin position="633"/>
        <end position="655"/>
    </location>
</feature>
<dbReference type="RefSeq" id="XP_041166446.1">
    <property type="nucleotide sequence ID" value="XM_041299596.1"/>
</dbReference>
<dbReference type="OrthoDB" id="2647662at2759"/>
<feature type="transmembrane region" description="Helical" evidence="2">
    <location>
        <begin position="603"/>
        <end position="621"/>
    </location>
</feature>
<keyword evidence="2" id="KW-0812">Transmembrane</keyword>
<feature type="transmembrane region" description="Helical" evidence="2">
    <location>
        <begin position="689"/>
        <end position="712"/>
    </location>
</feature>
<feature type="region of interest" description="Disordered" evidence="1">
    <location>
        <begin position="137"/>
        <end position="176"/>
    </location>
</feature>
<evidence type="ECO:0000313" key="4">
    <source>
        <dbReference type="Proteomes" id="UP000719766"/>
    </source>
</evidence>
<gene>
    <name evidence="3" type="ORF">HD556DRAFT_1303392</name>
</gene>
<protein>
    <submittedName>
        <fullName evidence="3">Uncharacterized protein</fullName>
    </submittedName>
</protein>
<dbReference type="GeneID" id="64593360"/>
<dbReference type="Proteomes" id="UP000719766">
    <property type="component" value="Unassembled WGS sequence"/>
</dbReference>
<keyword evidence="2" id="KW-1133">Transmembrane helix</keyword>
<dbReference type="EMBL" id="JABBWE010000003">
    <property type="protein sequence ID" value="KAG1804831.1"/>
    <property type="molecule type" value="Genomic_DNA"/>
</dbReference>
<feature type="compositionally biased region" description="Basic and acidic residues" evidence="1">
    <location>
        <begin position="137"/>
        <end position="154"/>
    </location>
</feature>
<name>A0A9P7DWM6_9AGAM</name>
<dbReference type="AlphaFoldDB" id="A0A9P7DWM6"/>
<keyword evidence="4" id="KW-1185">Reference proteome</keyword>
<feature type="compositionally biased region" description="Polar residues" evidence="1">
    <location>
        <begin position="15"/>
        <end position="40"/>
    </location>
</feature>
<feature type="region of interest" description="Disordered" evidence="1">
    <location>
        <begin position="1"/>
        <end position="42"/>
    </location>
</feature>
<evidence type="ECO:0000256" key="1">
    <source>
        <dbReference type="SAM" id="MobiDB-lite"/>
    </source>
</evidence>
<sequence length="725" mass="81239">MTSLEIPMNDESTSHTHSQQILSSTESTTHNPQLSSSSSLVAPAQLHISQATSWTRMDLANEETSGAEQVELENLDSFEVKHREISTEQLPLSPPLTRVPTTDSTSARILTPPLENEEQDLEEVDIVNHESARVDGLSLHDRDSLGIGSETDKKPQRRMNRKPTHLNLEFREPSPQPWDIIDPAAHFLRQEQHGVADAHEEPASTDNADADALDGSDVAIKAILQHIADGGSQDPPAGYSVNDNGSLITHNEAEVYESEVAGHAQVAEALNIGEGGEEIKEIPGFGRGQRRRTTNTFTSSTILAPAVLACQPPQRQINKPIHHTLESNTTIDEALRILKRVPLDRSTPAWPMQLGRYAQKVRRVPLLGPDFTVQGLQFNLFKNEVYGEWEEFVHLSRVAYYYNRTRNTYTGLNIRDCSQDRIDKFEAWIEVTRGRVQGDLILVAEPMRTQNVDGDVYLYYLVALEARIIGWLEPLDGLELEAQFWKHVEFFPRDFKLDRILLRQLRTELDWFHAESSTSATIFSNRETMEKIISRLASLVLVREHLKQIYVDSLVNYLDLKNFIDDFNTQNNAQITLAGVIMAIDTGFLAVQGVGTGLIAESILKGSIIFCVGCLFAGMFAQRFSEKLKSLQFAAYYLDQGMTVVIGVLSAPRFFCMMRQVNFWEKSITWSSFGFLASAFIDAQHSKPALITCACCLAVVITILSPLAWYGLRAGVTPYVHLEDD</sequence>